<dbReference type="AlphaFoldDB" id="A0A6C0IW78"/>
<accession>A0A6C0IW78</accession>
<feature type="transmembrane region" description="Helical" evidence="1">
    <location>
        <begin position="6"/>
        <end position="24"/>
    </location>
</feature>
<evidence type="ECO:0000313" key="2">
    <source>
        <dbReference type="EMBL" id="QHT95783.1"/>
    </source>
</evidence>
<keyword evidence="1" id="KW-0812">Transmembrane</keyword>
<dbReference type="EMBL" id="MN740246">
    <property type="protein sequence ID" value="QHT95783.1"/>
    <property type="molecule type" value="Genomic_DNA"/>
</dbReference>
<reference evidence="2" key="1">
    <citation type="journal article" date="2020" name="Nature">
        <title>Giant virus diversity and host interactions through global metagenomics.</title>
        <authorList>
            <person name="Schulz F."/>
            <person name="Roux S."/>
            <person name="Paez-Espino D."/>
            <person name="Jungbluth S."/>
            <person name="Walsh D.A."/>
            <person name="Denef V.J."/>
            <person name="McMahon K.D."/>
            <person name="Konstantinidis K.T."/>
            <person name="Eloe-Fadrosh E.A."/>
            <person name="Kyrpides N.C."/>
            <person name="Woyke T."/>
        </authorList>
    </citation>
    <scope>NUCLEOTIDE SEQUENCE</scope>
    <source>
        <strain evidence="2">GVMAG-M-3300024301-20</strain>
    </source>
</reference>
<sequence length="121" mass="13002">MNFQKTIAAIALIILILLLVWIGVSLTKSSSSVSWPPIVGDCPDYWLDLSGNGQACLNSKRLGTCNVPSKGKPNTMNFNMNPFNSSNGECAKYKWAKACGVTWDGITSGVSNPCNQDATNE</sequence>
<evidence type="ECO:0008006" key="3">
    <source>
        <dbReference type="Google" id="ProtNLM"/>
    </source>
</evidence>
<protein>
    <recommendedName>
        <fullName evidence="3">CPW-WPC domain-containing protein</fullName>
    </recommendedName>
</protein>
<evidence type="ECO:0000256" key="1">
    <source>
        <dbReference type="SAM" id="Phobius"/>
    </source>
</evidence>
<organism evidence="2">
    <name type="scientific">viral metagenome</name>
    <dbReference type="NCBI Taxonomy" id="1070528"/>
    <lineage>
        <taxon>unclassified sequences</taxon>
        <taxon>metagenomes</taxon>
        <taxon>organismal metagenomes</taxon>
    </lineage>
</organism>
<keyword evidence="1" id="KW-0472">Membrane</keyword>
<name>A0A6C0IW78_9ZZZZ</name>
<keyword evidence="1" id="KW-1133">Transmembrane helix</keyword>
<proteinExistence type="predicted"/>